<reference evidence="1 2" key="1">
    <citation type="submission" date="2009-01" db="EMBL/GenBank/DDBJ databases">
        <title>Complete sequence of chromosome of Methylobacterium nodulans ORS 2060.</title>
        <authorList>
            <consortium name="US DOE Joint Genome Institute"/>
            <person name="Lucas S."/>
            <person name="Copeland A."/>
            <person name="Lapidus A."/>
            <person name="Glavina del Rio T."/>
            <person name="Dalin E."/>
            <person name="Tice H."/>
            <person name="Bruce D."/>
            <person name="Goodwin L."/>
            <person name="Pitluck S."/>
            <person name="Sims D."/>
            <person name="Brettin T."/>
            <person name="Detter J.C."/>
            <person name="Han C."/>
            <person name="Larimer F."/>
            <person name="Land M."/>
            <person name="Hauser L."/>
            <person name="Kyrpides N."/>
            <person name="Ivanova N."/>
            <person name="Marx C.J."/>
            <person name="Richardson P."/>
        </authorList>
    </citation>
    <scope>NUCLEOTIDE SEQUENCE [LARGE SCALE GENOMIC DNA]</scope>
    <source>
        <strain evidence="2">LMG 21967 / CNCM I-2342 / ORS 2060</strain>
    </source>
</reference>
<gene>
    <name evidence="1" type="ordered locus">Mnod_6234</name>
</gene>
<dbReference type="EMBL" id="CP001349">
    <property type="protein sequence ID" value="ACL61040.1"/>
    <property type="molecule type" value="Genomic_DNA"/>
</dbReference>
<name>B8IAJ5_METNO</name>
<proteinExistence type="predicted"/>
<evidence type="ECO:0008006" key="3">
    <source>
        <dbReference type="Google" id="ProtNLM"/>
    </source>
</evidence>
<organism evidence="1 2">
    <name type="scientific">Methylobacterium nodulans (strain LMG 21967 / CNCM I-2342 / ORS 2060)</name>
    <dbReference type="NCBI Taxonomy" id="460265"/>
    <lineage>
        <taxon>Bacteria</taxon>
        <taxon>Pseudomonadati</taxon>
        <taxon>Pseudomonadota</taxon>
        <taxon>Alphaproteobacteria</taxon>
        <taxon>Hyphomicrobiales</taxon>
        <taxon>Methylobacteriaceae</taxon>
        <taxon>Methylobacterium</taxon>
    </lineage>
</organism>
<dbReference type="Pfam" id="PF13554">
    <property type="entry name" value="Phage_tail_terminator_5"/>
    <property type="match status" value="1"/>
</dbReference>
<evidence type="ECO:0000313" key="2">
    <source>
        <dbReference type="Proteomes" id="UP000008207"/>
    </source>
</evidence>
<dbReference type="OrthoDB" id="7858762at2"/>
<dbReference type="AlphaFoldDB" id="B8IAJ5"/>
<dbReference type="InterPro" id="IPR025395">
    <property type="entry name" value="Phage_tail_terminator-like"/>
</dbReference>
<dbReference type="HOGENOM" id="CLU_150664_0_0_5"/>
<dbReference type="STRING" id="460265.Mnod_6234"/>
<keyword evidence="2" id="KW-1185">Reference proteome</keyword>
<dbReference type="RefSeq" id="WP_015932623.1">
    <property type="nucleotide sequence ID" value="NC_011894.1"/>
</dbReference>
<dbReference type="Gene3D" id="3.30.2000.20">
    <property type="match status" value="1"/>
</dbReference>
<dbReference type="Proteomes" id="UP000008207">
    <property type="component" value="Chromosome"/>
</dbReference>
<accession>B8IAJ5</accession>
<dbReference type="KEGG" id="mno:Mnod_6234"/>
<evidence type="ECO:0000313" key="1">
    <source>
        <dbReference type="EMBL" id="ACL61040.1"/>
    </source>
</evidence>
<dbReference type="eggNOG" id="ENOG5033E42">
    <property type="taxonomic scope" value="Bacteria"/>
</dbReference>
<sequence>MAATGTEAQVLDALLGYLAGLTFDPALPVAQPGVAFAPQTGKPYLAASFHPNTAGLDGLPFDSDRTHVGLFVLTVVWPTGQGLLKPLDVAAQVRRAFPAGTRLWRNNLVVCVDEVPQVDAPIDEAPWVRIAVTIRWRVGVPAGA</sequence>
<protein>
    <recommendedName>
        <fullName evidence="3">Tail terminator</fullName>
    </recommendedName>
</protein>